<reference evidence="2 3" key="1">
    <citation type="submission" date="2023-03" db="EMBL/GenBank/DDBJ databases">
        <title>Draft genome sequence of Thalassotalea insulae KCTC 62186T.</title>
        <authorList>
            <person name="Sawabe T."/>
        </authorList>
    </citation>
    <scope>NUCLEOTIDE SEQUENCE [LARGE SCALE GENOMIC DNA]</scope>
    <source>
        <strain evidence="2 3">KCTC 62186</strain>
    </source>
</reference>
<comment type="caution">
    <text evidence="2">The sequence shown here is derived from an EMBL/GenBank/DDBJ whole genome shotgun (WGS) entry which is preliminary data.</text>
</comment>
<organism evidence="2 3">
    <name type="scientific">Thalassotalea insulae</name>
    <dbReference type="NCBI Taxonomy" id="2056778"/>
    <lineage>
        <taxon>Bacteria</taxon>
        <taxon>Pseudomonadati</taxon>
        <taxon>Pseudomonadota</taxon>
        <taxon>Gammaproteobacteria</taxon>
        <taxon>Alteromonadales</taxon>
        <taxon>Colwelliaceae</taxon>
        <taxon>Thalassotalea</taxon>
    </lineage>
</organism>
<gene>
    <name evidence="2" type="ORF">tinsulaeT_18030</name>
</gene>
<feature type="chain" id="PRO_5045042676" evidence="1">
    <location>
        <begin position="35"/>
        <end position="124"/>
    </location>
</feature>
<evidence type="ECO:0000313" key="3">
    <source>
        <dbReference type="Proteomes" id="UP001157186"/>
    </source>
</evidence>
<accession>A0ABQ6GR90</accession>
<dbReference type="Proteomes" id="UP001157186">
    <property type="component" value="Unassembled WGS sequence"/>
</dbReference>
<dbReference type="EMBL" id="BSST01000001">
    <property type="protein sequence ID" value="GLX78463.1"/>
    <property type="molecule type" value="Genomic_DNA"/>
</dbReference>
<proteinExistence type="predicted"/>
<evidence type="ECO:0000313" key="2">
    <source>
        <dbReference type="EMBL" id="GLX78463.1"/>
    </source>
</evidence>
<evidence type="ECO:0000256" key="1">
    <source>
        <dbReference type="SAM" id="SignalP"/>
    </source>
</evidence>
<protein>
    <submittedName>
        <fullName evidence="2">Uncharacterized protein</fullName>
    </submittedName>
</protein>
<sequence>MNFNNEKSNYMTKFFWQKASLFMLAILFSFPFSATSKPKTEVLYRYTPEGYAQIQVQNKTTKELACWIAIDGFKKKFRLPPLTTSQWFTASDKRYDYTSFSSWCDYIELYPQYKNYSVGGSVIR</sequence>
<keyword evidence="1" id="KW-0732">Signal</keyword>
<name>A0ABQ6GR90_9GAMM</name>
<dbReference type="RefSeq" id="WP_284244345.1">
    <property type="nucleotide sequence ID" value="NZ_BSST01000001.1"/>
</dbReference>
<keyword evidence="3" id="KW-1185">Reference proteome</keyword>
<feature type="signal peptide" evidence="1">
    <location>
        <begin position="1"/>
        <end position="34"/>
    </location>
</feature>